<gene>
    <name evidence="3" type="primary">LOC104604028</name>
</gene>
<evidence type="ECO:0000313" key="2">
    <source>
        <dbReference type="Proteomes" id="UP000189703"/>
    </source>
</evidence>
<dbReference type="AlphaFoldDB" id="A0A1U8Q6G7"/>
<dbReference type="PANTHER" id="PTHR34365">
    <property type="entry name" value="ENOLASE (DUF1399)"/>
    <property type="match status" value="1"/>
</dbReference>
<feature type="signal peptide" evidence="1">
    <location>
        <begin position="1"/>
        <end position="16"/>
    </location>
</feature>
<dbReference type="KEGG" id="nnu:104604028"/>
<name>A0A1U8Q6G7_NELNU</name>
<dbReference type="InterPro" id="IPR009836">
    <property type="entry name" value="GRDP-like"/>
</dbReference>
<dbReference type="Proteomes" id="UP000189703">
    <property type="component" value="Unplaced"/>
</dbReference>
<dbReference type="PANTHER" id="PTHR34365:SF7">
    <property type="entry name" value="GLYCINE-RICH DOMAIN-CONTAINING PROTEIN 1"/>
    <property type="match status" value="1"/>
</dbReference>
<accession>A0A1U8Q6G7</accession>
<dbReference type="RefSeq" id="XP_019054398.1">
    <property type="nucleotide sequence ID" value="XM_019198853.1"/>
</dbReference>
<evidence type="ECO:0000313" key="3">
    <source>
        <dbReference type="RefSeq" id="XP_019054398.1"/>
    </source>
</evidence>
<organism evidence="2 3">
    <name type="scientific">Nelumbo nucifera</name>
    <name type="common">Sacred lotus</name>
    <dbReference type="NCBI Taxonomy" id="4432"/>
    <lineage>
        <taxon>Eukaryota</taxon>
        <taxon>Viridiplantae</taxon>
        <taxon>Streptophyta</taxon>
        <taxon>Embryophyta</taxon>
        <taxon>Tracheophyta</taxon>
        <taxon>Spermatophyta</taxon>
        <taxon>Magnoliopsida</taxon>
        <taxon>Proteales</taxon>
        <taxon>Nelumbonaceae</taxon>
        <taxon>Nelumbo</taxon>
    </lineage>
</organism>
<reference evidence="3" key="1">
    <citation type="submission" date="2025-08" db="UniProtKB">
        <authorList>
            <consortium name="RefSeq"/>
        </authorList>
    </citation>
    <scope>IDENTIFICATION</scope>
</reference>
<proteinExistence type="predicted"/>
<protein>
    <submittedName>
        <fullName evidence="3">Uncharacterized protein LOC104604028</fullName>
    </submittedName>
</protein>
<dbReference type="STRING" id="4432.A0A1U8Q6G7"/>
<dbReference type="InParanoid" id="A0A1U8Q6G7"/>
<dbReference type="OrthoDB" id="2684236at2759"/>
<dbReference type="GeneID" id="104604028"/>
<keyword evidence="1" id="KW-0732">Signal</keyword>
<dbReference type="Pfam" id="PF07173">
    <property type="entry name" value="GRDP-like"/>
    <property type="match status" value="1"/>
</dbReference>
<feature type="chain" id="PRO_5010535421" evidence="1">
    <location>
        <begin position="17"/>
        <end position="163"/>
    </location>
</feature>
<evidence type="ECO:0000256" key="1">
    <source>
        <dbReference type="SAM" id="SignalP"/>
    </source>
</evidence>
<sequence>MMVLLCTMLFTGTRLAGFPCLQNNMSLGFQKALWLCLLIVNGSGTVIGSTRSSTKQIVRNFMGGSLTIVMLYQPFKVLPQKRIEENWNRLYPEEPYKLDLGISLSKNIDEKFLEALRCTKYDLISAVKRQSPFFYQHTPGSEKGEMPQRSLWIYQCYLICGNL</sequence>
<keyword evidence="2" id="KW-1185">Reference proteome</keyword>